<keyword evidence="4 5" id="KW-0408">Iron</keyword>
<dbReference type="InterPro" id="IPR012347">
    <property type="entry name" value="Ferritin-like"/>
</dbReference>
<dbReference type="PROSITE" id="PS50905">
    <property type="entry name" value="FERRITIN_LIKE"/>
    <property type="match status" value="1"/>
</dbReference>
<evidence type="ECO:0000256" key="1">
    <source>
        <dbReference type="ARBA" id="ARBA00007513"/>
    </source>
</evidence>
<feature type="domain" description="Ferritin-like diiron" evidence="8">
    <location>
        <begin position="48"/>
        <end position="200"/>
    </location>
</feature>
<evidence type="ECO:0000256" key="6">
    <source>
        <dbReference type="RuleBase" id="RU361145"/>
    </source>
</evidence>
<gene>
    <name evidence="9" type="ORF">PHISCL_01163</name>
</gene>
<dbReference type="SUPFAM" id="SSF47240">
    <property type="entry name" value="Ferritin-like"/>
    <property type="match status" value="1"/>
</dbReference>
<dbReference type="Pfam" id="PF00210">
    <property type="entry name" value="Ferritin"/>
    <property type="match status" value="1"/>
</dbReference>
<evidence type="ECO:0000256" key="3">
    <source>
        <dbReference type="ARBA" id="ARBA00022723"/>
    </source>
</evidence>
<keyword evidence="3 5" id="KW-0479">Metal-binding</keyword>
<comment type="caution">
    <text evidence="9">The sequence shown here is derived from an EMBL/GenBank/DDBJ whole genome shotgun (WGS) entry which is preliminary data.</text>
</comment>
<evidence type="ECO:0000259" key="8">
    <source>
        <dbReference type="PROSITE" id="PS50905"/>
    </source>
</evidence>
<dbReference type="InterPro" id="IPR008331">
    <property type="entry name" value="Ferritin_DPS_dom"/>
</dbReference>
<comment type="function">
    <text evidence="6">Stores iron in a soluble, non-toxic, readily available form. Important for iron homeostasis. Iron is taken up in the ferrous form and deposited as ferric hydroxides after oxidation.</text>
</comment>
<keyword evidence="2 6" id="KW-0409">Iron storage</keyword>
<evidence type="ECO:0000256" key="4">
    <source>
        <dbReference type="ARBA" id="ARBA00023004"/>
    </source>
</evidence>
<comment type="catalytic activity">
    <reaction evidence="6">
        <text>4 Fe(2+) + O2 + 4 H(+) = 4 Fe(3+) + 2 H2O</text>
        <dbReference type="Rhea" id="RHEA:11148"/>
        <dbReference type="ChEBI" id="CHEBI:15377"/>
        <dbReference type="ChEBI" id="CHEBI:15378"/>
        <dbReference type="ChEBI" id="CHEBI:15379"/>
        <dbReference type="ChEBI" id="CHEBI:29033"/>
        <dbReference type="ChEBI" id="CHEBI:29034"/>
        <dbReference type="EC" id="1.16.3.1"/>
    </reaction>
</comment>
<feature type="binding site" evidence="5">
    <location>
        <position position="148"/>
    </location>
    <ligand>
        <name>Fe cation</name>
        <dbReference type="ChEBI" id="CHEBI:24875"/>
        <label>1</label>
    </ligand>
</feature>
<comment type="similarity">
    <text evidence="1 6">Belongs to the ferritin family.</text>
</comment>
<feature type="binding site" evidence="5">
    <location>
        <position position="65"/>
    </location>
    <ligand>
        <name>Fe cation</name>
        <dbReference type="ChEBI" id="CHEBI:24875"/>
        <label>1</label>
    </ligand>
</feature>
<proteinExistence type="inferred from homology"/>
<name>A0A3A2ZV09_9EURO</name>
<dbReference type="PANTHER" id="PTHR11431:SF75">
    <property type="entry name" value="FERRITIN"/>
    <property type="match status" value="1"/>
</dbReference>
<dbReference type="EC" id="1.16.3.1" evidence="6"/>
<feature type="region of interest" description="Disordered" evidence="7">
    <location>
        <begin position="1"/>
        <end position="27"/>
    </location>
</feature>
<protein>
    <recommendedName>
        <fullName evidence="6">Ferritin</fullName>
        <ecNumber evidence="6">1.16.3.1</ecNumber>
    </recommendedName>
</protein>
<dbReference type="GO" id="GO:0008199">
    <property type="term" value="F:ferric iron binding"/>
    <property type="evidence" value="ECO:0007669"/>
    <property type="project" value="InterPro"/>
</dbReference>
<keyword evidence="6" id="KW-0560">Oxidoreductase</keyword>
<sequence>MAFLFSGLRGKTPEKAPEPSQEMSNTDEARRIISDISGHDIDTWVRPSSFTHELEESVRGHIHEELCAWMFYRKLAADCSRSNVCLHGFSMLWERSAKECMIDMHWLEKYLITRGGRSKPTPIEAPKIEFPDSPIEPIQPCREAFSVEKRILEDLERLSQMAEKCGETSLVDAIQTRFMRKESRHVKNLGDLLQQVARVSKQPGMGLYLLDAELRHSRGIIPWSFHNDPDRHDDAVQNIRSKIYEGLEKDKYNQ</sequence>
<evidence type="ECO:0000256" key="2">
    <source>
        <dbReference type="ARBA" id="ARBA00022434"/>
    </source>
</evidence>
<dbReference type="Proteomes" id="UP000266188">
    <property type="component" value="Unassembled WGS sequence"/>
</dbReference>
<dbReference type="GO" id="GO:0006879">
    <property type="term" value="P:intracellular iron ion homeostasis"/>
    <property type="evidence" value="ECO:0007669"/>
    <property type="project" value="UniProtKB-KW"/>
</dbReference>
<organism evidence="9 10">
    <name type="scientific">Aspergillus sclerotialis</name>
    <dbReference type="NCBI Taxonomy" id="2070753"/>
    <lineage>
        <taxon>Eukaryota</taxon>
        <taxon>Fungi</taxon>
        <taxon>Dikarya</taxon>
        <taxon>Ascomycota</taxon>
        <taxon>Pezizomycotina</taxon>
        <taxon>Eurotiomycetes</taxon>
        <taxon>Eurotiomycetidae</taxon>
        <taxon>Eurotiales</taxon>
        <taxon>Aspergillaceae</taxon>
        <taxon>Aspergillus</taxon>
        <taxon>Aspergillus subgen. Polypaecilum</taxon>
    </lineage>
</organism>
<dbReference type="OrthoDB" id="186462at2759"/>
<dbReference type="InterPro" id="IPR009040">
    <property type="entry name" value="Ferritin-like_diiron"/>
</dbReference>
<dbReference type="EMBL" id="MVGC01000020">
    <property type="protein sequence ID" value="RJE26550.1"/>
    <property type="molecule type" value="Genomic_DNA"/>
</dbReference>
<dbReference type="InterPro" id="IPR001519">
    <property type="entry name" value="Ferritin"/>
</dbReference>
<dbReference type="GO" id="GO:0004322">
    <property type="term" value="F:ferroxidase activity"/>
    <property type="evidence" value="ECO:0007669"/>
    <property type="project" value="UniProtKB-EC"/>
</dbReference>
<evidence type="ECO:0000313" key="10">
    <source>
        <dbReference type="Proteomes" id="UP000266188"/>
    </source>
</evidence>
<dbReference type="InterPro" id="IPR009078">
    <property type="entry name" value="Ferritin-like_SF"/>
</dbReference>
<dbReference type="PANTHER" id="PTHR11431">
    <property type="entry name" value="FERRITIN"/>
    <property type="match status" value="1"/>
</dbReference>
<dbReference type="GO" id="GO:0006826">
    <property type="term" value="P:iron ion transport"/>
    <property type="evidence" value="ECO:0007669"/>
    <property type="project" value="InterPro"/>
</dbReference>
<evidence type="ECO:0000256" key="7">
    <source>
        <dbReference type="SAM" id="MobiDB-lite"/>
    </source>
</evidence>
<accession>A0A3A2ZV09</accession>
<dbReference type="Gene3D" id="1.20.1260.10">
    <property type="match status" value="1"/>
</dbReference>
<keyword evidence="10" id="KW-1185">Reference proteome</keyword>
<dbReference type="GO" id="GO:0008198">
    <property type="term" value="F:ferrous iron binding"/>
    <property type="evidence" value="ECO:0007669"/>
    <property type="project" value="TreeGrafter"/>
</dbReference>
<dbReference type="GO" id="GO:0005737">
    <property type="term" value="C:cytoplasm"/>
    <property type="evidence" value="ECO:0007669"/>
    <property type="project" value="TreeGrafter"/>
</dbReference>
<dbReference type="AlphaFoldDB" id="A0A3A2ZV09"/>
<evidence type="ECO:0000256" key="5">
    <source>
        <dbReference type="PIRSR" id="PIRSR601519-1"/>
    </source>
</evidence>
<evidence type="ECO:0000313" key="9">
    <source>
        <dbReference type="EMBL" id="RJE26550.1"/>
    </source>
</evidence>
<dbReference type="STRING" id="2070753.A0A3A2ZV09"/>
<reference evidence="10" key="1">
    <citation type="submission" date="2017-02" db="EMBL/GenBank/DDBJ databases">
        <authorList>
            <person name="Tafer H."/>
            <person name="Lopandic K."/>
        </authorList>
    </citation>
    <scope>NUCLEOTIDE SEQUENCE [LARGE SCALE GENOMIC DNA]</scope>
    <source>
        <strain evidence="10">CBS 366.77</strain>
    </source>
</reference>